<accession>A0A0F9IR74</accession>
<evidence type="ECO:0000313" key="1">
    <source>
        <dbReference type="EMBL" id="KKL89652.1"/>
    </source>
</evidence>
<dbReference type="AlphaFoldDB" id="A0A0F9IR74"/>
<dbReference type="EMBL" id="LAZR01020227">
    <property type="protein sequence ID" value="KKL89652.1"/>
    <property type="molecule type" value="Genomic_DNA"/>
</dbReference>
<comment type="caution">
    <text evidence="1">The sequence shown here is derived from an EMBL/GenBank/DDBJ whole genome shotgun (WGS) entry which is preliminary data.</text>
</comment>
<name>A0A0F9IR74_9ZZZZ</name>
<protein>
    <submittedName>
        <fullName evidence="1">Uncharacterized protein</fullName>
    </submittedName>
</protein>
<proteinExistence type="predicted"/>
<gene>
    <name evidence="1" type="ORF">LCGC14_1912550</name>
</gene>
<reference evidence="1" key="1">
    <citation type="journal article" date="2015" name="Nature">
        <title>Complex archaea that bridge the gap between prokaryotes and eukaryotes.</title>
        <authorList>
            <person name="Spang A."/>
            <person name="Saw J.H."/>
            <person name="Jorgensen S.L."/>
            <person name="Zaremba-Niedzwiedzka K."/>
            <person name="Martijn J."/>
            <person name="Lind A.E."/>
            <person name="van Eijk R."/>
            <person name="Schleper C."/>
            <person name="Guy L."/>
            <person name="Ettema T.J."/>
        </authorList>
    </citation>
    <scope>NUCLEOTIDE SEQUENCE</scope>
</reference>
<sequence length="296" mass="32803">MSVSLHQAQEALRTGRMSELLHTHGKPAEAPDVRVNPLIEDAGYRRQSREAQHVGPWHRNLGVSYETLSHLRETHFCHGNCMTCAGHATDSLTSALQRMELLSLSDVYLEEHVANSKREADTIGRAVLRHGGVRTVIPLAEGDFRVICSVAVSGRTFPAGRELIPGSRAEYLNELLESVPRAYRHRLARFSPAWPMLEATPARFRVIASQPDESEEAETDRVAAERTSDKLASLNIAHHTRCAFSTDGRSVLHVDIFLPPDIADSPLKYSRLCSALGYHNIDPRFFQELAAKAAAA</sequence>
<organism evidence="1">
    <name type="scientific">marine sediment metagenome</name>
    <dbReference type="NCBI Taxonomy" id="412755"/>
    <lineage>
        <taxon>unclassified sequences</taxon>
        <taxon>metagenomes</taxon>
        <taxon>ecological metagenomes</taxon>
    </lineage>
</organism>